<gene>
    <name evidence="1" type="ORF">H1016_03935</name>
</gene>
<reference evidence="1 2" key="1">
    <citation type="journal article" name="Nat. Commun.">
        <title>Undinarchaeota illuminate DPANN phylogeny and the impact of gene transfer on archaeal evolution.</title>
        <authorList>
            <person name="Dombrowski N."/>
            <person name="Williams T.A."/>
            <person name="Sun J."/>
            <person name="Woodcroft B.J."/>
            <person name="Lee J.H."/>
            <person name="Minh B.Q."/>
            <person name="Rinke C."/>
            <person name="Spang A."/>
        </authorList>
    </citation>
    <scope>NUCLEOTIDE SEQUENCE [LARGE SCALE GENOMIC DNA]</scope>
    <source>
        <strain evidence="1">MAG_bin1129</strain>
    </source>
</reference>
<protein>
    <submittedName>
        <fullName evidence="1">Uncharacterized protein</fullName>
    </submittedName>
</protein>
<keyword evidence="2" id="KW-1185">Reference proteome</keyword>
<dbReference type="EMBL" id="DVAB01000033">
    <property type="protein sequence ID" value="HIK00664.1"/>
    <property type="molecule type" value="Genomic_DNA"/>
</dbReference>
<dbReference type="AlphaFoldDB" id="A0A832V0J9"/>
<dbReference type="Proteomes" id="UP000646946">
    <property type="component" value="Unassembled WGS sequence"/>
</dbReference>
<evidence type="ECO:0000313" key="2">
    <source>
        <dbReference type="Proteomes" id="UP000646946"/>
    </source>
</evidence>
<sequence length="83" mass="9674">MVTFEIIFDDESEGRRYIKEVLEALKTRFLKDIGKTLTYFTEEERGRFVIFVSAPDLPMIGIAISALKEEGYKYRGFARVKET</sequence>
<proteinExistence type="predicted"/>
<accession>A0A832V0J9</accession>
<comment type="caution">
    <text evidence="1">The sequence shown here is derived from an EMBL/GenBank/DDBJ whole genome shotgun (WGS) entry which is preliminary data.</text>
</comment>
<organism evidence="1 2">
    <name type="scientific">Candidatus Naiadarchaeum limnaeum</name>
    <dbReference type="NCBI Taxonomy" id="2756139"/>
    <lineage>
        <taxon>Archaea</taxon>
        <taxon>Candidatus Undinarchaeota</taxon>
        <taxon>Candidatus Undinarchaeia</taxon>
        <taxon>Candidatus Naiadarchaeales</taxon>
        <taxon>Candidatus Naiadarchaeaceae</taxon>
        <taxon>Candidatus Naiadarchaeum</taxon>
    </lineage>
</organism>
<name>A0A832V0J9_9ARCH</name>
<evidence type="ECO:0000313" key="1">
    <source>
        <dbReference type="EMBL" id="HIK00664.1"/>
    </source>
</evidence>